<name>G8TWR2_SULAD</name>
<reference evidence="3" key="1">
    <citation type="submission" date="2011-12" db="EMBL/GenBank/DDBJ databases">
        <title>The complete genome of chromosome of Sulfobacillus acidophilus DSM 10332.</title>
        <authorList>
            <person name="Lucas S."/>
            <person name="Han J."/>
            <person name="Lapidus A."/>
            <person name="Bruce D."/>
            <person name="Goodwin L."/>
            <person name="Pitluck S."/>
            <person name="Peters L."/>
            <person name="Kyrpides N."/>
            <person name="Mavromatis K."/>
            <person name="Ivanova N."/>
            <person name="Mikhailova N."/>
            <person name="Chertkov O."/>
            <person name="Saunders E."/>
            <person name="Detter J.C."/>
            <person name="Tapia R."/>
            <person name="Han C."/>
            <person name="Land M."/>
            <person name="Hauser L."/>
            <person name="Markowitz V."/>
            <person name="Cheng J.-F."/>
            <person name="Hugenholtz P."/>
            <person name="Woyke T."/>
            <person name="Wu D."/>
            <person name="Pukall R."/>
            <person name="Gehrich-Schroeter G."/>
            <person name="Schneider S."/>
            <person name="Klenk H.-P."/>
            <person name="Eisen J.A."/>
        </authorList>
    </citation>
    <scope>NUCLEOTIDE SEQUENCE [LARGE SCALE GENOMIC DNA]</scope>
    <source>
        <strain evidence="3">ATCC 700253 / DSM 10332 / NAL</strain>
    </source>
</reference>
<evidence type="ECO:0000313" key="2">
    <source>
        <dbReference type="EMBL" id="AEW06051.1"/>
    </source>
</evidence>
<feature type="domain" description="Solute-binding protein family 5" evidence="1">
    <location>
        <begin position="76"/>
        <end position="262"/>
    </location>
</feature>
<evidence type="ECO:0000313" key="3">
    <source>
        <dbReference type="Proteomes" id="UP000005439"/>
    </source>
</evidence>
<dbReference type="EMBL" id="CP003179">
    <property type="protein sequence ID" value="AEW06051.1"/>
    <property type="molecule type" value="Genomic_DNA"/>
</dbReference>
<dbReference type="GO" id="GO:0015833">
    <property type="term" value="P:peptide transport"/>
    <property type="evidence" value="ECO:0007669"/>
    <property type="project" value="TreeGrafter"/>
</dbReference>
<keyword evidence="3" id="KW-1185">Reference proteome</keyword>
<dbReference type="InterPro" id="IPR000914">
    <property type="entry name" value="SBP_5_dom"/>
</dbReference>
<dbReference type="PATRIC" id="fig|679936.5.peg.2680"/>
<proteinExistence type="predicted"/>
<dbReference type="HOGENOM" id="CLU_645459_0_0_9"/>
<dbReference type="Gene3D" id="3.40.190.10">
    <property type="entry name" value="Periplasmic binding protein-like II"/>
    <property type="match status" value="1"/>
</dbReference>
<accession>G8TWR2</accession>
<evidence type="ECO:0000259" key="1">
    <source>
        <dbReference type="Pfam" id="PF00496"/>
    </source>
</evidence>
<dbReference type="PANTHER" id="PTHR30290">
    <property type="entry name" value="PERIPLASMIC BINDING COMPONENT OF ABC TRANSPORTER"/>
    <property type="match status" value="1"/>
</dbReference>
<dbReference type="Proteomes" id="UP000005439">
    <property type="component" value="Chromosome"/>
</dbReference>
<sequence length="425" mass="45990">MTRRFWPWLLFVLAFIPLFMIARLKTPTSPATQTVWQEGVLQSPDTLDPAASHTPADWAISANIFQPLFQWTPRGIRPLLAEGASMAGRTVQVTLKPHVTLANGQPLTAAVVAGALARALWPRTHSPQAARLLAPVVGAQQVAAGKAAFVSGIQVVNRSTLAFHLTSRATPAFLAALANPALSIVPASDMIRGGPNWQLTNLWGTGAYRLLDWTPGGNVTLVRRSGRGPEEVTVTVQPSWDLAELSFVNQAIDALQVPANQVVSLSSGVRRQLKVFRLPGQLTLYYRQGATGVSRYPLISVREWVKAAFGPDIPGISSAWPKGIPAGKPMMLYVNQNNLLAVQLAHTLQRLRPALVTVVPVSSQTLQSLAKSGQIAAYIGQTDWFSHTGATMPIMANRTFWLVRHRAEGLSVDQNGALLWSSIQP</sequence>
<dbReference type="AlphaFoldDB" id="G8TWR2"/>
<organism evidence="2 3">
    <name type="scientific">Sulfobacillus acidophilus (strain ATCC 700253 / DSM 10332 / NAL)</name>
    <dbReference type="NCBI Taxonomy" id="679936"/>
    <lineage>
        <taxon>Bacteria</taxon>
        <taxon>Bacillati</taxon>
        <taxon>Bacillota</taxon>
        <taxon>Clostridia</taxon>
        <taxon>Eubacteriales</taxon>
        <taxon>Clostridiales Family XVII. Incertae Sedis</taxon>
        <taxon>Sulfobacillus</taxon>
    </lineage>
</organism>
<dbReference type="SUPFAM" id="SSF53850">
    <property type="entry name" value="Periplasmic binding protein-like II"/>
    <property type="match status" value="1"/>
</dbReference>
<gene>
    <name evidence="2" type="ordered locus">Sulac_2589</name>
</gene>
<dbReference type="STRING" id="679936.Sulac_2589"/>
<reference evidence="2 3" key="2">
    <citation type="journal article" date="2012" name="Stand. Genomic Sci.">
        <title>Complete genome sequence of the moderately thermophilic mineral-sulfide-oxidizing firmicute Sulfobacillus acidophilus type strain (NAL(T)).</title>
        <authorList>
            <person name="Anderson I."/>
            <person name="Chertkov O."/>
            <person name="Chen A."/>
            <person name="Saunders E."/>
            <person name="Lapidus A."/>
            <person name="Nolan M."/>
            <person name="Lucas S."/>
            <person name="Hammon N."/>
            <person name="Deshpande S."/>
            <person name="Cheng J.F."/>
            <person name="Han C."/>
            <person name="Tapia R."/>
            <person name="Goodwin L.A."/>
            <person name="Pitluck S."/>
            <person name="Liolios K."/>
            <person name="Pagani I."/>
            <person name="Ivanova N."/>
            <person name="Mikhailova N."/>
            <person name="Pati A."/>
            <person name="Palaniappan K."/>
            <person name="Land M."/>
            <person name="Pan C."/>
            <person name="Rohde M."/>
            <person name="Pukall R."/>
            <person name="Goker M."/>
            <person name="Detter J.C."/>
            <person name="Woyke T."/>
            <person name="Bristow J."/>
            <person name="Eisen J.A."/>
            <person name="Markowitz V."/>
            <person name="Hugenholtz P."/>
            <person name="Kyrpides N.C."/>
            <person name="Klenk H.P."/>
            <person name="Mavromatis K."/>
        </authorList>
    </citation>
    <scope>NUCLEOTIDE SEQUENCE [LARGE SCALE GENOMIC DNA]</scope>
    <source>
        <strain evidence="3">ATCC 700253 / DSM 10332 / NAL</strain>
    </source>
</reference>
<protein>
    <submittedName>
        <fullName evidence="2">ABC-type transporter, periplasmic subunit</fullName>
    </submittedName>
</protein>
<dbReference type="GO" id="GO:1904680">
    <property type="term" value="F:peptide transmembrane transporter activity"/>
    <property type="evidence" value="ECO:0007669"/>
    <property type="project" value="TreeGrafter"/>
</dbReference>
<dbReference type="KEGG" id="sap:Sulac_2589"/>
<dbReference type="Pfam" id="PF00496">
    <property type="entry name" value="SBP_bac_5"/>
    <property type="match status" value="1"/>
</dbReference>
<dbReference type="InterPro" id="IPR039424">
    <property type="entry name" value="SBP_5"/>
</dbReference>